<dbReference type="OrthoDB" id="2498029at2759"/>
<dbReference type="Proteomes" id="UP000326950">
    <property type="component" value="Unassembled WGS sequence"/>
</dbReference>
<evidence type="ECO:0000256" key="1">
    <source>
        <dbReference type="ARBA" id="ARBA00029464"/>
    </source>
</evidence>
<evidence type="ECO:0000313" key="3">
    <source>
        <dbReference type="Proteomes" id="UP000326950"/>
    </source>
</evidence>
<dbReference type="EMBL" id="ML738663">
    <property type="protein sequence ID" value="KAE8160090.1"/>
    <property type="molecule type" value="Genomic_DNA"/>
</dbReference>
<dbReference type="SUPFAM" id="SSF53474">
    <property type="entry name" value="alpha/beta-Hydrolases"/>
    <property type="match status" value="1"/>
</dbReference>
<dbReference type="AlphaFoldDB" id="A0A5N6UNK9"/>
<dbReference type="Gene3D" id="3.40.50.1820">
    <property type="entry name" value="alpha/beta hydrolase"/>
    <property type="match status" value="2"/>
</dbReference>
<organism evidence="2 3">
    <name type="scientific">Aspergillus tamarii</name>
    <dbReference type="NCBI Taxonomy" id="41984"/>
    <lineage>
        <taxon>Eukaryota</taxon>
        <taxon>Fungi</taxon>
        <taxon>Dikarya</taxon>
        <taxon>Ascomycota</taxon>
        <taxon>Pezizomycotina</taxon>
        <taxon>Eurotiomycetes</taxon>
        <taxon>Eurotiomycetidae</taxon>
        <taxon>Eurotiales</taxon>
        <taxon>Aspergillaceae</taxon>
        <taxon>Aspergillus</taxon>
        <taxon>Aspergillus subgen. Circumdati</taxon>
    </lineage>
</organism>
<reference evidence="2 3" key="1">
    <citation type="submission" date="2019-04" db="EMBL/GenBank/DDBJ databases">
        <title>Friends and foes A comparative genomics study of 23 Aspergillus species from section Flavi.</title>
        <authorList>
            <consortium name="DOE Joint Genome Institute"/>
            <person name="Kjaerbolling I."/>
            <person name="Vesth T."/>
            <person name="Frisvad J.C."/>
            <person name="Nybo J.L."/>
            <person name="Theobald S."/>
            <person name="Kildgaard S."/>
            <person name="Isbrandt T."/>
            <person name="Kuo A."/>
            <person name="Sato A."/>
            <person name="Lyhne E.K."/>
            <person name="Kogle M.E."/>
            <person name="Wiebenga A."/>
            <person name="Kun R.S."/>
            <person name="Lubbers R.J."/>
            <person name="Makela M.R."/>
            <person name="Barry K."/>
            <person name="Chovatia M."/>
            <person name="Clum A."/>
            <person name="Daum C."/>
            <person name="Haridas S."/>
            <person name="He G."/>
            <person name="LaButti K."/>
            <person name="Lipzen A."/>
            <person name="Mondo S."/>
            <person name="Riley R."/>
            <person name="Salamov A."/>
            <person name="Simmons B.A."/>
            <person name="Magnuson J.K."/>
            <person name="Henrissat B."/>
            <person name="Mortensen U.H."/>
            <person name="Larsen T.O."/>
            <person name="Devries R.P."/>
            <person name="Grigoriev I.V."/>
            <person name="Machida M."/>
            <person name="Baker S.E."/>
            <person name="Andersen M.R."/>
        </authorList>
    </citation>
    <scope>NUCLEOTIDE SEQUENCE [LARGE SCALE GENOMIC DNA]</scope>
    <source>
        <strain evidence="2 3">CBS 117626</strain>
    </source>
</reference>
<keyword evidence="3" id="KW-1185">Reference proteome</keyword>
<dbReference type="InterPro" id="IPR029058">
    <property type="entry name" value="AB_hydrolase_fold"/>
</dbReference>
<dbReference type="PANTHER" id="PTHR47751">
    <property type="entry name" value="SUPERFAMILY HYDROLASE, PUTATIVE (AFU_ORTHOLOGUE AFUA_2G16580)-RELATED"/>
    <property type="match status" value="1"/>
</dbReference>
<accession>A0A5N6UNK9</accession>
<protein>
    <recommendedName>
        <fullName evidence="4">Alpha/Beta hydrolase protein</fullName>
    </recommendedName>
</protein>
<name>A0A5N6UNK9_ASPTM</name>
<sequence>MARKDISFNTADKPTPARMVIQAIIPWFQCSSWSSDDSWILCSEIHAHTELCGALDNQASQPQQEIMPVHQISDYSDAITYPQTQSDINPDRIGIWGSSYSGDHVLCVGAIDRRFDEWESFHRLIHPDFIPLVNELIQKDRLGVAAGEAPKCLPVVHESPLAQSALPSADSYQFFTTYARGTKWENTITVKSGYVPATHIKHISPTPLLMVVADNEQVIPTDLALKTFVKAPEPKSLHILPGGHFDVYAGSHLERNVEAQASFRHRHLWLLK</sequence>
<evidence type="ECO:0008006" key="4">
    <source>
        <dbReference type="Google" id="ProtNLM"/>
    </source>
</evidence>
<dbReference type="InterPro" id="IPR051411">
    <property type="entry name" value="Polyketide_trans_af380"/>
</dbReference>
<dbReference type="Gene3D" id="1.10.10.800">
    <property type="match status" value="1"/>
</dbReference>
<comment type="similarity">
    <text evidence="1">Belongs to the polyketide transferase af380 family.</text>
</comment>
<gene>
    <name evidence="2" type="ORF">BDV40DRAFT_290404</name>
</gene>
<proteinExistence type="inferred from homology"/>
<evidence type="ECO:0000313" key="2">
    <source>
        <dbReference type="EMBL" id="KAE8160090.1"/>
    </source>
</evidence>
<dbReference type="PANTHER" id="PTHR47751:SF2">
    <property type="entry name" value="DLTD N-TERMINAL DOMAIN PROTEIN (AFU_ORTHOLOGUE AFUA_8G00380)-RELATED"/>
    <property type="match status" value="1"/>
</dbReference>